<dbReference type="AlphaFoldDB" id="A0A6M1SYQ2"/>
<name>A0A6M1SYQ2_9BACT</name>
<evidence type="ECO:0000259" key="5">
    <source>
        <dbReference type="Pfam" id="PF13354"/>
    </source>
</evidence>
<organism evidence="6 7">
    <name type="scientific">Halalkalibaculum roseum</name>
    <dbReference type="NCBI Taxonomy" id="2709311"/>
    <lineage>
        <taxon>Bacteria</taxon>
        <taxon>Pseudomonadati</taxon>
        <taxon>Balneolota</taxon>
        <taxon>Balneolia</taxon>
        <taxon>Balneolales</taxon>
        <taxon>Balneolaceae</taxon>
        <taxon>Halalkalibaculum</taxon>
    </lineage>
</organism>
<dbReference type="SUPFAM" id="SSF56601">
    <property type="entry name" value="beta-lactamase/transpeptidase-like"/>
    <property type="match status" value="1"/>
</dbReference>
<evidence type="ECO:0000256" key="2">
    <source>
        <dbReference type="ARBA" id="ARBA00009009"/>
    </source>
</evidence>
<keyword evidence="4" id="KW-0472">Membrane</keyword>
<dbReference type="InterPro" id="IPR012338">
    <property type="entry name" value="Beta-lactam/transpept-like"/>
</dbReference>
<evidence type="ECO:0000313" key="6">
    <source>
        <dbReference type="EMBL" id="NGP77066.1"/>
    </source>
</evidence>
<sequence length="402" mass="46041">MLRILKFLGVFLAAFLFIFFIVFGFNMNALFTLMENSEDIQEGQEWVAKTQSLKGLTEYIGQQPERVSIVSIAIENPDSSILYNEHAPRTMGILSNIFTVIEFARQVEAGELDPNEQIALSEVDYFQLPYMDASNHSTAVDQLEEREKISEQNTVALADLVQVSVEYNDLAASDYLFFRFGKEQLDSLMNRLNIEETESPLPFSGMYATMKPGLYDMEAPQRMDSLSAMDRKTFDSLAIATAGKLAENETYREEVFTQFRQDEGLGVPFSMQRDLLDFFPKTTALEMATLMKNIQQEELISVEVSRRIKEIMSWPLKSSRLQSDFSSYGAYYDSRLGLVNGIDFGASTYSNEPFAQAVFFDDLQLAFWFHMSSNLIHQDFEQRLIWDPALREATVNEIRKNQ</sequence>
<evidence type="ECO:0000313" key="7">
    <source>
        <dbReference type="Proteomes" id="UP000473278"/>
    </source>
</evidence>
<dbReference type="GO" id="GO:0046677">
    <property type="term" value="P:response to antibiotic"/>
    <property type="evidence" value="ECO:0007669"/>
    <property type="project" value="InterPro"/>
</dbReference>
<dbReference type="GO" id="GO:0030655">
    <property type="term" value="P:beta-lactam antibiotic catabolic process"/>
    <property type="evidence" value="ECO:0007669"/>
    <property type="project" value="InterPro"/>
</dbReference>
<evidence type="ECO:0000256" key="1">
    <source>
        <dbReference type="ARBA" id="ARBA00001526"/>
    </source>
</evidence>
<dbReference type="GO" id="GO:0008800">
    <property type="term" value="F:beta-lactamase activity"/>
    <property type="evidence" value="ECO:0007669"/>
    <property type="project" value="UniProtKB-EC"/>
</dbReference>
<dbReference type="Gene3D" id="3.40.710.10">
    <property type="entry name" value="DD-peptidase/beta-lactamase superfamily"/>
    <property type="match status" value="1"/>
</dbReference>
<dbReference type="Proteomes" id="UP000473278">
    <property type="component" value="Unassembled WGS sequence"/>
</dbReference>
<keyword evidence="4" id="KW-1133">Transmembrane helix</keyword>
<feature type="transmembrane region" description="Helical" evidence="4">
    <location>
        <begin position="7"/>
        <end position="31"/>
    </location>
</feature>
<dbReference type="Pfam" id="PF13354">
    <property type="entry name" value="Beta-lactamase2"/>
    <property type="match status" value="1"/>
</dbReference>
<dbReference type="PANTHER" id="PTHR35333:SF3">
    <property type="entry name" value="BETA-LACTAMASE-TYPE TRANSPEPTIDASE FOLD CONTAINING PROTEIN"/>
    <property type="match status" value="1"/>
</dbReference>
<comment type="similarity">
    <text evidence="2">Belongs to the class-A beta-lactamase family.</text>
</comment>
<feature type="domain" description="Beta-lactamase class A catalytic" evidence="5">
    <location>
        <begin position="81"/>
        <end position="325"/>
    </location>
</feature>
<proteinExistence type="inferred from homology"/>
<evidence type="ECO:0000256" key="4">
    <source>
        <dbReference type="SAM" id="Phobius"/>
    </source>
</evidence>
<gene>
    <name evidence="6" type="ORF">G3570_10510</name>
</gene>
<dbReference type="InterPro" id="IPR000871">
    <property type="entry name" value="Beta-lactam_class-A"/>
</dbReference>
<dbReference type="EMBL" id="JAALLT010000003">
    <property type="protein sequence ID" value="NGP77066.1"/>
    <property type="molecule type" value="Genomic_DNA"/>
</dbReference>
<reference evidence="6 7" key="1">
    <citation type="submission" date="2020-02" db="EMBL/GenBank/DDBJ databases">
        <title>Balneolaceae bacterium YR4-1, complete genome.</title>
        <authorList>
            <person name="Li Y."/>
            <person name="Wu S."/>
        </authorList>
    </citation>
    <scope>NUCLEOTIDE SEQUENCE [LARGE SCALE GENOMIC DNA]</scope>
    <source>
        <strain evidence="6 7">YR4-1</strain>
    </source>
</reference>
<comment type="caution">
    <text evidence="6">The sequence shown here is derived from an EMBL/GenBank/DDBJ whole genome shotgun (WGS) entry which is preliminary data.</text>
</comment>
<dbReference type="RefSeq" id="WP_165142068.1">
    <property type="nucleotide sequence ID" value="NZ_JAALLT010000003.1"/>
</dbReference>
<accession>A0A6M1SYQ2</accession>
<evidence type="ECO:0000256" key="3">
    <source>
        <dbReference type="ARBA" id="ARBA00012865"/>
    </source>
</evidence>
<dbReference type="InterPro" id="IPR045155">
    <property type="entry name" value="Beta-lactam_cat"/>
</dbReference>
<dbReference type="EC" id="3.5.2.6" evidence="3"/>
<dbReference type="PANTHER" id="PTHR35333">
    <property type="entry name" value="BETA-LACTAMASE"/>
    <property type="match status" value="1"/>
</dbReference>
<keyword evidence="7" id="KW-1185">Reference proteome</keyword>
<comment type="catalytic activity">
    <reaction evidence="1">
        <text>a beta-lactam + H2O = a substituted beta-amino acid</text>
        <dbReference type="Rhea" id="RHEA:20401"/>
        <dbReference type="ChEBI" id="CHEBI:15377"/>
        <dbReference type="ChEBI" id="CHEBI:35627"/>
        <dbReference type="ChEBI" id="CHEBI:140347"/>
        <dbReference type="EC" id="3.5.2.6"/>
    </reaction>
</comment>
<protein>
    <recommendedName>
        <fullName evidence="3">beta-lactamase</fullName>
        <ecNumber evidence="3">3.5.2.6</ecNumber>
    </recommendedName>
</protein>
<keyword evidence="4" id="KW-0812">Transmembrane</keyword>